<sequence length="92" mass="10029">MQLDRDLAIGVRVDVPAAREHRFLGWRGGQDGAKAEVGQRASGARELVERDEDVEVGELSGRDGAVELLGERGPLERDRLDTAFAEGADDDR</sequence>
<protein>
    <submittedName>
        <fullName evidence="1">Uncharacterized protein</fullName>
    </submittedName>
</protein>
<reference evidence="1" key="1">
    <citation type="submission" date="2010-07" db="EMBL/GenBank/DDBJ databases">
        <authorList>
            <consortium name="CONSOLIDER consortium CSD2007-00005"/>
            <person name="Guazzaroni M.-E."/>
            <person name="Richter M."/>
            <person name="Garcia-Salamanca A."/>
            <person name="Yarza P."/>
            <person name="Ferrer M."/>
        </authorList>
    </citation>
    <scope>NUCLEOTIDE SEQUENCE</scope>
</reference>
<comment type="caution">
    <text evidence="1">The sequence shown here is derived from an EMBL/GenBank/DDBJ whole genome shotgun (WGS) entry which is preliminary data.</text>
</comment>
<gene>
    <name evidence="1" type="ORF">LDC_1989</name>
</gene>
<evidence type="ECO:0000313" key="1">
    <source>
        <dbReference type="EMBL" id="EFK95993.1"/>
    </source>
</evidence>
<organism evidence="1">
    <name type="scientific">sediment metagenome</name>
    <dbReference type="NCBI Taxonomy" id="749907"/>
    <lineage>
        <taxon>unclassified sequences</taxon>
        <taxon>metagenomes</taxon>
        <taxon>ecological metagenomes</taxon>
    </lineage>
</organism>
<proteinExistence type="predicted"/>
<dbReference type="EMBL" id="ADZX01000596">
    <property type="protein sequence ID" value="EFK95993.1"/>
    <property type="molecule type" value="Genomic_DNA"/>
</dbReference>
<accession>D9PKC4</accession>
<dbReference type="AlphaFoldDB" id="D9PKC4"/>
<reference evidence="1" key="2">
    <citation type="journal article" date="2011" name="Microb. Ecol.">
        <title>Taxonomic and Functional Metagenomic Profiling of the Microbial Community in the Anoxic Sediment of a Sub-saline Shallow Lake (Laguna de Carrizo, Central Spain).</title>
        <authorList>
            <person name="Ferrer M."/>
            <person name="Guazzaroni M.E."/>
            <person name="Richter M."/>
            <person name="Garcia-Salamanca A."/>
            <person name="Yarza P."/>
            <person name="Suarez-Suarez A."/>
            <person name="Solano J."/>
            <person name="Alcaide M."/>
            <person name="van Dillewijn P."/>
            <person name="Molina-Henares M.A."/>
            <person name="Lopez-Cortes N."/>
            <person name="Al-Ramahi Y."/>
            <person name="Guerrero C."/>
            <person name="Acosta A."/>
            <person name="de Eugenio L.I."/>
            <person name="Martinez V."/>
            <person name="Marques S."/>
            <person name="Rojo F."/>
            <person name="Santero E."/>
            <person name="Genilloud O."/>
            <person name="Perez-Perez J."/>
            <person name="Rossello-Mora R."/>
            <person name="Ramos J.L."/>
        </authorList>
    </citation>
    <scope>NUCLEOTIDE SEQUENCE</scope>
</reference>
<name>D9PKC4_9ZZZZ</name>